<evidence type="ECO:0000313" key="1">
    <source>
        <dbReference type="EMBL" id="VDO99058.1"/>
    </source>
</evidence>
<proteinExistence type="predicted"/>
<reference evidence="3" key="1">
    <citation type="submission" date="2016-06" db="UniProtKB">
        <authorList>
            <consortium name="WormBaseParasite"/>
        </authorList>
    </citation>
    <scope>IDENTIFICATION</scope>
</reference>
<evidence type="ECO:0000313" key="3">
    <source>
        <dbReference type="WBParaSite" id="SBAD_0000295901-mRNA-1"/>
    </source>
</evidence>
<dbReference type="Proteomes" id="UP000270296">
    <property type="component" value="Unassembled WGS sequence"/>
</dbReference>
<reference evidence="1 2" key="2">
    <citation type="submission" date="2018-11" db="EMBL/GenBank/DDBJ databases">
        <authorList>
            <consortium name="Pathogen Informatics"/>
        </authorList>
    </citation>
    <scope>NUCLEOTIDE SEQUENCE [LARGE SCALE GENOMIC DNA]</scope>
</reference>
<evidence type="ECO:0000313" key="2">
    <source>
        <dbReference type="Proteomes" id="UP000270296"/>
    </source>
</evidence>
<organism evidence="3">
    <name type="scientific">Soboliphyme baturini</name>
    <dbReference type="NCBI Taxonomy" id="241478"/>
    <lineage>
        <taxon>Eukaryota</taxon>
        <taxon>Metazoa</taxon>
        <taxon>Ecdysozoa</taxon>
        <taxon>Nematoda</taxon>
        <taxon>Enoplea</taxon>
        <taxon>Dorylaimia</taxon>
        <taxon>Dioctophymatida</taxon>
        <taxon>Dioctophymatoidea</taxon>
        <taxon>Soboliphymatidae</taxon>
        <taxon>Soboliphyme</taxon>
    </lineage>
</organism>
<dbReference type="OrthoDB" id="6159137at2759"/>
<keyword evidence="2" id="KW-1185">Reference proteome</keyword>
<dbReference type="AlphaFoldDB" id="A0A183IGS9"/>
<dbReference type="WBParaSite" id="SBAD_0000295901-mRNA-1">
    <property type="protein sequence ID" value="SBAD_0000295901-mRNA-1"/>
    <property type="gene ID" value="SBAD_0000295901"/>
</dbReference>
<name>A0A183IGS9_9BILA</name>
<protein>
    <submittedName>
        <fullName evidence="3">Peptidase A1 domain-containing protein</fullName>
    </submittedName>
</protein>
<gene>
    <name evidence="1" type="ORF">SBAD_LOCUS2824</name>
</gene>
<accession>A0A183IGS9</accession>
<dbReference type="EMBL" id="UZAM01007425">
    <property type="protein sequence ID" value="VDO99058.1"/>
    <property type="molecule type" value="Genomic_DNA"/>
</dbReference>
<sequence>MPRVVEVKVAVKDYEATASAIYDLTDSMGTIYRQEDTVFVAPAGGQLWLGSVDGSVSISDLLIGRPGSCFFSNLATTQAPCGDLVFQKNFGTKQPMESEYYITSITDKESFKVCLATAIKYC</sequence>